<dbReference type="EMBL" id="JXTC01000080">
    <property type="protein sequence ID" value="PON90820.1"/>
    <property type="molecule type" value="Genomic_DNA"/>
</dbReference>
<name>A0A2P5EZ61_TREOI</name>
<evidence type="ECO:0000313" key="3">
    <source>
        <dbReference type="Proteomes" id="UP000237000"/>
    </source>
</evidence>
<keyword evidence="3" id="KW-1185">Reference proteome</keyword>
<dbReference type="AlphaFoldDB" id="A0A2P5EZ61"/>
<evidence type="ECO:0000313" key="2">
    <source>
        <dbReference type="EMBL" id="PON90820.1"/>
    </source>
</evidence>
<dbReference type="Proteomes" id="UP000237000">
    <property type="component" value="Unassembled WGS sequence"/>
</dbReference>
<accession>A0A2P5EZ61</accession>
<organism evidence="2 3">
    <name type="scientific">Trema orientale</name>
    <name type="common">Charcoal tree</name>
    <name type="synonym">Celtis orientalis</name>
    <dbReference type="NCBI Taxonomy" id="63057"/>
    <lineage>
        <taxon>Eukaryota</taxon>
        <taxon>Viridiplantae</taxon>
        <taxon>Streptophyta</taxon>
        <taxon>Embryophyta</taxon>
        <taxon>Tracheophyta</taxon>
        <taxon>Spermatophyta</taxon>
        <taxon>Magnoliopsida</taxon>
        <taxon>eudicotyledons</taxon>
        <taxon>Gunneridae</taxon>
        <taxon>Pentapetalae</taxon>
        <taxon>rosids</taxon>
        <taxon>fabids</taxon>
        <taxon>Rosales</taxon>
        <taxon>Cannabaceae</taxon>
        <taxon>Trema</taxon>
    </lineage>
</organism>
<gene>
    <name evidence="2" type="ORF">TorRG33x02_134580</name>
</gene>
<reference evidence="3" key="1">
    <citation type="submission" date="2016-06" db="EMBL/GenBank/DDBJ databases">
        <title>Parallel loss of symbiosis genes in relatives of nitrogen-fixing non-legume Parasponia.</title>
        <authorList>
            <person name="Van Velzen R."/>
            <person name="Holmer R."/>
            <person name="Bu F."/>
            <person name="Rutten L."/>
            <person name="Van Zeijl A."/>
            <person name="Liu W."/>
            <person name="Santuari L."/>
            <person name="Cao Q."/>
            <person name="Sharma T."/>
            <person name="Shen D."/>
            <person name="Roswanjaya Y."/>
            <person name="Wardhani T."/>
            <person name="Kalhor M.S."/>
            <person name="Jansen J."/>
            <person name="Van den Hoogen J."/>
            <person name="Gungor B."/>
            <person name="Hartog M."/>
            <person name="Hontelez J."/>
            <person name="Verver J."/>
            <person name="Yang W.-C."/>
            <person name="Schijlen E."/>
            <person name="Repin R."/>
            <person name="Schilthuizen M."/>
            <person name="Schranz E."/>
            <person name="Heidstra R."/>
            <person name="Miyata K."/>
            <person name="Fedorova E."/>
            <person name="Kohlen W."/>
            <person name="Bisseling T."/>
            <person name="Smit S."/>
            <person name="Geurts R."/>
        </authorList>
    </citation>
    <scope>NUCLEOTIDE SEQUENCE [LARGE SCALE GENOMIC DNA]</scope>
    <source>
        <strain evidence="3">cv. RG33-2</strain>
    </source>
</reference>
<protein>
    <submittedName>
        <fullName evidence="2">Uncharacterized protein</fullName>
    </submittedName>
</protein>
<dbReference type="InParanoid" id="A0A2P5EZ61"/>
<feature type="region of interest" description="Disordered" evidence="1">
    <location>
        <begin position="1"/>
        <end position="21"/>
    </location>
</feature>
<proteinExistence type="predicted"/>
<evidence type="ECO:0000256" key="1">
    <source>
        <dbReference type="SAM" id="MobiDB-lite"/>
    </source>
</evidence>
<sequence>MQENKEKSYGSSRKMFSRKTCNTENKDAEFSLNGPTDQVNSMNAANGVFFAGTQVQDLDTL</sequence>
<comment type="caution">
    <text evidence="2">The sequence shown here is derived from an EMBL/GenBank/DDBJ whole genome shotgun (WGS) entry which is preliminary data.</text>
</comment>